<protein>
    <recommendedName>
        <fullName evidence="5">EamA family transporter</fullName>
    </recommendedName>
</protein>
<feature type="chain" id="PRO_5038711834" description="EamA family transporter" evidence="2">
    <location>
        <begin position="27"/>
        <end position="310"/>
    </location>
</feature>
<dbReference type="RefSeq" id="WP_227838594.1">
    <property type="nucleotide sequence ID" value="NZ_WEGI01000019.1"/>
</dbReference>
<evidence type="ECO:0000256" key="1">
    <source>
        <dbReference type="SAM" id="Phobius"/>
    </source>
</evidence>
<name>A0A7K0E1W4_9NOCA</name>
<evidence type="ECO:0008006" key="5">
    <source>
        <dbReference type="Google" id="ProtNLM"/>
    </source>
</evidence>
<keyword evidence="4" id="KW-1185">Reference proteome</keyword>
<feature type="transmembrane region" description="Helical" evidence="1">
    <location>
        <begin position="207"/>
        <end position="230"/>
    </location>
</feature>
<keyword evidence="2" id="KW-0732">Signal</keyword>
<dbReference type="EMBL" id="WEGI01000019">
    <property type="protein sequence ID" value="MQY31392.1"/>
    <property type="molecule type" value="Genomic_DNA"/>
</dbReference>
<dbReference type="InterPro" id="IPR037185">
    <property type="entry name" value="EmrE-like"/>
</dbReference>
<evidence type="ECO:0000313" key="4">
    <source>
        <dbReference type="Proteomes" id="UP000431401"/>
    </source>
</evidence>
<evidence type="ECO:0000256" key="2">
    <source>
        <dbReference type="SAM" id="SignalP"/>
    </source>
</evidence>
<keyword evidence="1" id="KW-1133">Transmembrane helix</keyword>
<feature type="transmembrane region" description="Helical" evidence="1">
    <location>
        <begin position="92"/>
        <end position="112"/>
    </location>
</feature>
<feature type="signal peptide" evidence="2">
    <location>
        <begin position="1"/>
        <end position="26"/>
    </location>
</feature>
<feature type="transmembrane region" description="Helical" evidence="1">
    <location>
        <begin position="149"/>
        <end position="171"/>
    </location>
</feature>
<comment type="caution">
    <text evidence="3">The sequence shown here is derived from an EMBL/GenBank/DDBJ whole genome shotgun (WGS) entry which is preliminary data.</text>
</comment>
<feature type="transmembrane region" description="Helical" evidence="1">
    <location>
        <begin position="119"/>
        <end position="137"/>
    </location>
</feature>
<gene>
    <name evidence="3" type="ORF">NRB56_70010</name>
</gene>
<evidence type="ECO:0000313" key="3">
    <source>
        <dbReference type="EMBL" id="MQY31392.1"/>
    </source>
</evidence>
<accession>A0A7K0E1W4</accession>
<sequence length="310" mass="32560">MRTTRRSVAALLLATTLWGASSAFIAAFGTAGFASASPVAAGGALAVLFLATLRGEQPWRIFTTDIRLYMYLGALEAVNLALYSAALRMGPLPVVVALHLTAPVMIICAAVAKQRRRMNWTAAVELVLVICAIVLVTGRPPNMVAPFRVLLSCALALGSAGCVALLITTVARESRYHRGVSSAGFQLATAAILGLPLVAVTPPSPAVSVELIVVGAIFLGPGFVVYWWALRTIDSTVAGMIGLNEAVSASVIGAVLIGGRPTVPVIGAGFLVLIAVGLEARTASGRGVPQRRTRCIERHPCRRWEFRPHC</sequence>
<proteinExistence type="predicted"/>
<feature type="transmembrane region" description="Helical" evidence="1">
    <location>
        <begin position="237"/>
        <end position="257"/>
    </location>
</feature>
<feature type="transmembrane region" description="Helical" evidence="1">
    <location>
        <begin position="66"/>
        <end position="86"/>
    </location>
</feature>
<feature type="transmembrane region" description="Helical" evidence="1">
    <location>
        <begin position="263"/>
        <end position="284"/>
    </location>
</feature>
<dbReference type="AlphaFoldDB" id="A0A7K0E1W4"/>
<dbReference type="SUPFAM" id="SSF103481">
    <property type="entry name" value="Multidrug resistance efflux transporter EmrE"/>
    <property type="match status" value="1"/>
</dbReference>
<feature type="transmembrane region" description="Helical" evidence="1">
    <location>
        <begin position="183"/>
        <end position="201"/>
    </location>
</feature>
<keyword evidence="1" id="KW-0472">Membrane</keyword>
<dbReference type="Proteomes" id="UP000431401">
    <property type="component" value="Unassembled WGS sequence"/>
</dbReference>
<keyword evidence="1" id="KW-0812">Transmembrane</keyword>
<reference evidence="3 4" key="1">
    <citation type="submission" date="2019-10" db="EMBL/GenBank/DDBJ databases">
        <title>Nocardia macrotermitis sp. nov. and Nocardia aurantia sp. nov., isolated from the gut of fungus growing-termite Macrotermes natalensis.</title>
        <authorList>
            <person name="Benndorf R."/>
            <person name="Schwitalla J."/>
            <person name="Martin K."/>
            <person name="De Beer W."/>
            <person name="Kaster A.-K."/>
            <person name="Vollmers J."/>
            <person name="Poulsen M."/>
            <person name="Beemelmanns C."/>
        </authorList>
    </citation>
    <scope>NUCLEOTIDE SEQUENCE [LARGE SCALE GENOMIC DNA]</scope>
    <source>
        <strain evidence="3 4">RB56</strain>
    </source>
</reference>
<organism evidence="3 4">
    <name type="scientific">Nocardia aurantia</name>
    <dbReference type="NCBI Taxonomy" id="2585199"/>
    <lineage>
        <taxon>Bacteria</taxon>
        <taxon>Bacillati</taxon>
        <taxon>Actinomycetota</taxon>
        <taxon>Actinomycetes</taxon>
        <taxon>Mycobacteriales</taxon>
        <taxon>Nocardiaceae</taxon>
        <taxon>Nocardia</taxon>
    </lineage>
</organism>
<feature type="transmembrane region" description="Helical" evidence="1">
    <location>
        <begin position="33"/>
        <end position="54"/>
    </location>
</feature>